<keyword evidence="3" id="KW-1185">Reference proteome</keyword>
<comment type="caution">
    <text evidence="2">The sequence shown here is derived from an EMBL/GenBank/DDBJ whole genome shotgun (WGS) entry which is preliminary data.</text>
</comment>
<dbReference type="EMBL" id="BPQB01000030">
    <property type="protein sequence ID" value="GJE93152.1"/>
    <property type="molecule type" value="Genomic_DNA"/>
</dbReference>
<feature type="region of interest" description="Disordered" evidence="1">
    <location>
        <begin position="1"/>
        <end position="27"/>
    </location>
</feature>
<proteinExistence type="predicted"/>
<name>A0A9P3GE86_9APHY</name>
<reference evidence="2 3" key="1">
    <citation type="submission" date="2021-08" db="EMBL/GenBank/DDBJ databases">
        <title>Draft Genome Sequence of Phanerochaete sordida strain YK-624.</title>
        <authorList>
            <person name="Mori T."/>
            <person name="Dohra H."/>
            <person name="Suzuki T."/>
            <person name="Kawagishi H."/>
            <person name="Hirai H."/>
        </authorList>
    </citation>
    <scope>NUCLEOTIDE SEQUENCE [LARGE SCALE GENOMIC DNA]</scope>
    <source>
        <strain evidence="2 3">YK-624</strain>
    </source>
</reference>
<dbReference type="AlphaFoldDB" id="A0A9P3GE86"/>
<organism evidence="2 3">
    <name type="scientific">Phanerochaete sordida</name>
    <dbReference type="NCBI Taxonomy" id="48140"/>
    <lineage>
        <taxon>Eukaryota</taxon>
        <taxon>Fungi</taxon>
        <taxon>Dikarya</taxon>
        <taxon>Basidiomycota</taxon>
        <taxon>Agaricomycotina</taxon>
        <taxon>Agaricomycetes</taxon>
        <taxon>Polyporales</taxon>
        <taxon>Phanerochaetaceae</taxon>
        <taxon>Phanerochaete</taxon>
    </lineage>
</organism>
<evidence type="ECO:0000313" key="2">
    <source>
        <dbReference type="EMBL" id="GJE93152.1"/>
    </source>
</evidence>
<sequence length="61" mass="6509">MCAADENIGACTGKSCTRASTGSTSTRSAKMRMTCRVVLRSCEPAYVTEEYPNSPPSEDEA</sequence>
<dbReference type="Proteomes" id="UP000703269">
    <property type="component" value="Unassembled WGS sequence"/>
</dbReference>
<gene>
    <name evidence="2" type="ORF">PsYK624_093110</name>
</gene>
<feature type="compositionally biased region" description="Low complexity" evidence="1">
    <location>
        <begin position="17"/>
        <end position="27"/>
    </location>
</feature>
<evidence type="ECO:0000256" key="1">
    <source>
        <dbReference type="SAM" id="MobiDB-lite"/>
    </source>
</evidence>
<evidence type="ECO:0000313" key="3">
    <source>
        <dbReference type="Proteomes" id="UP000703269"/>
    </source>
</evidence>
<accession>A0A9P3GE86</accession>
<protein>
    <submittedName>
        <fullName evidence="2">Uncharacterized protein</fullName>
    </submittedName>
</protein>